<accession>A6KIK5</accession>
<dbReference type="EMBL" id="CH474052">
    <property type="protein sequence ID" value="EDL92874.1"/>
    <property type="molecule type" value="Genomic_DNA"/>
</dbReference>
<proteinExistence type="predicted"/>
<evidence type="ECO:0000313" key="2">
    <source>
        <dbReference type="Proteomes" id="UP000234681"/>
    </source>
</evidence>
<organism evidence="1 2">
    <name type="scientific">Rattus norvegicus</name>
    <name type="common">Rat</name>
    <dbReference type="NCBI Taxonomy" id="10116"/>
    <lineage>
        <taxon>Eukaryota</taxon>
        <taxon>Metazoa</taxon>
        <taxon>Chordata</taxon>
        <taxon>Craniata</taxon>
        <taxon>Vertebrata</taxon>
        <taxon>Euteleostomi</taxon>
        <taxon>Mammalia</taxon>
        <taxon>Eutheria</taxon>
        <taxon>Euarchontoglires</taxon>
        <taxon>Glires</taxon>
        <taxon>Rodentia</taxon>
        <taxon>Myomorpha</taxon>
        <taxon>Muroidea</taxon>
        <taxon>Muridae</taxon>
        <taxon>Murinae</taxon>
        <taxon>Rattus</taxon>
    </lineage>
</organism>
<sequence length="38" mass="4484">MLKRHLISLIVMTCYKSWVKFRQANGNNEPMPCINPLH</sequence>
<reference evidence="1 2" key="1">
    <citation type="submission" date="2005-09" db="EMBL/GenBank/DDBJ databases">
        <authorList>
            <person name="Mural R.J."/>
            <person name="Li P.W."/>
            <person name="Adams M.D."/>
            <person name="Amanatides P.G."/>
            <person name="Baden-Tillson H."/>
            <person name="Barnstead M."/>
            <person name="Chin S.H."/>
            <person name="Dew I."/>
            <person name="Evans C.A."/>
            <person name="Ferriera S."/>
            <person name="Flanigan M."/>
            <person name="Fosler C."/>
            <person name="Glodek A."/>
            <person name="Gu Z."/>
            <person name="Holt R.A."/>
            <person name="Jennings D."/>
            <person name="Kraft C.L."/>
            <person name="Lu F."/>
            <person name="Nguyen T."/>
            <person name="Nusskern D.R."/>
            <person name="Pfannkoch C.M."/>
            <person name="Sitter C."/>
            <person name="Sutton G.G."/>
            <person name="Venter J.C."/>
            <person name="Wang Z."/>
            <person name="Woodage T."/>
            <person name="Zheng X.H."/>
            <person name="Zhong F."/>
        </authorList>
    </citation>
    <scope>NUCLEOTIDE SEQUENCE [LARGE SCALE GENOMIC DNA]</scope>
    <source>
        <strain>BN</strain>
        <strain evidence="2">Sprague-Dawley</strain>
    </source>
</reference>
<gene>
    <name evidence="1" type="ORF">rCG_41141</name>
</gene>
<evidence type="ECO:0000313" key="1">
    <source>
        <dbReference type="EMBL" id="EDL92874.1"/>
    </source>
</evidence>
<protein>
    <submittedName>
        <fullName evidence="1">RCG41141</fullName>
    </submittedName>
</protein>
<name>A6KIK5_RAT</name>
<dbReference type="AlphaFoldDB" id="A6KIK5"/>
<dbReference type="Proteomes" id="UP000234681">
    <property type="component" value="Chromosome 1"/>
</dbReference>